<evidence type="ECO:0000256" key="1">
    <source>
        <dbReference type="SAM" id="MobiDB-lite"/>
    </source>
</evidence>
<gene>
    <name evidence="2" type="ORF">J2S07_003027</name>
</gene>
<dbReference type="RefSeq" id="WP_307151208.1">
    <property type="nucleotide sequence ID" value="NZ_JAUSTU010000014.1"/>
</dbReference>
<dbReference type="Pfam" id="PF13217">
    <property type="entry name" value="DUF4025"/>
    <property type="match status" value="1"/>
</dbReference>
<proteinExistence type="predicted"/>
<name>A0ABT9V6Y4_9BACL</name>
<evidence type="ECO:0000313" key="3">
    <source>
        <dbReference type="Proteomes" id="UP001231362"/>
    </source>
</evidence>
<sequence length="96" mass="10911">MRFDTHDCRGLSECYGGWRKQMKGAIPLTNKKDQESSGLANRYYEQEDYQRNDQLSSGLATTHEQVSDTLAEGEIHAVIDDVNGKDIPVERKGYDE</sequence>
<reference evidence="2 3" key="1">
    <citation type="submission" date="2023-07" db="EMBL/GenBank/DDBJ databases">
        <title>Genomic Encyclopedia of Type Strains, Phase IV (KMG-IV): sequencing the most valuable type-strain genomes for metagenomic binning, comparative biology and taxonomic classification.</title>
        <authorList>
            <person name="Goeker M."/>
        </authorList>
    </citation>
    <scope>NUCLEOTIDE SEQUENCE [LARGE SCALE GENOMIC DNA]</scope>
    <source>
        <strain evidence="2 3">DSM 23948</strain>
    </source>
</reference>
<keyword evidence="3" id="KW-1185">Reference proteome</keyword>
<evidence type="ECO:0000313" key="2">
    <source>
        <dbReference type="EMBL" id="MDQ0156706.1"/>
    </source>
</evidence>
<dbReference type="Proteomes" id="UP001231362">
    <property type="component" value="Unassembled WGS sequence"/>
</dbReference>
<feature type="region of interest" description="Disordered" evidence="1">
    <location>
        <begin position="25"/>
        <end position="46"/>
    </location>
</feature>
<dbReference type="InterPro" id="IPR025100">
    <property type="entry name" value="DUF4025"/>
</dbReference>
<accession>A0ABT9V6Y4</accession>
<comment type="caution">
    <text evidence="2">The sequence shown here is derived from an EMBL/GenBank/DDBJ whole genome shotgun (WGS) entry which is preliminary data.</text>
</comment>
<organism evidence="2 3">
    <name type="scientific">Anoxybacillus andreesenii</name>
    <dbReference type="NCBI Taxonomy" id="1325932"/>
    <lineage>
        <taxon>Bacteria</taxon>
        <taxon>Bacillati</taxon>
        <taxon>Bacillota</taxon>
        <taxon>Bacilli</taxon>
        <taxon>Bacillales</taxon>
        <taxon>Anoxybacillaceae</taxon>
        <taxon>Anoxybacillus</taxon>
    </lineage>
</organism>
<dbReference type="EMBL" id="JAUSTU010000014">
    <property type="protein sequence ID" value="MDQ0156706.1"/>
    <property type="molecule type" value="Genomic_DNA"/>
</dbReference>
<protein>
    <submittedName>
        <fullName evidence="2">Uncharacterized protein</fullName>
    </submittedName>
</protein>